<dbReference type="EMBL" id="JBJKBG010000007">
    <property type="protein sequence ID" value="KAL3729451.1"/>
    <property type="molecule type" value="Genomic_DNA"/>
</dbReference>
<evidence type="ECO:0000313" key="2">
    <source>
        <dbReference type="EMBL" id="KAL3729451.1"/>
    </source>
</evidence>
<evidence type="ECO:0000256" key="1">
    <source>
        <dbReference type="SAM" id="MobiDB-lite"/>
    </source>
</evidence>
<feature type="compositionally biased region" description="Acidic residues" evidence="1">
    <location>
        <begin position="100"/>
        <end position="118"/>
    </location>
</feature>
<feature type="region of interest" description="Disordered" evidence="1">
    <location>
        <begin position="91"/>
        <end position="118"/>
    </location>
</feature>
<organism evidence="2 3">
    <name type="scientific">Eucalyptus globulus</name>
    <name type="common">Tasmanian blue gum</name>
    <dbReference type="NCBI Taxonomy" id="34317"/>
    <lineage>
        <taxon>Eukaryota</taxon>
        <taxon>Viridiplantae</taxon>
        <taxon>Streptophyta</taxon>
        <taxon>Embryophyta</taxon>
        <taxon>Tracheophyta</taxon>
        <taxon>Spermatophyta</taxon>
        <taxon>Magnoliopsida</taxon>
        <taxon>eudicotyledons</taxon>
        <taxon>Gunneridae</taxon>
        <taxon>Pentapetalae</taxon>
        <taxon>rosids</taxon>
        <taxon>malvids</taxon>
        <taxon>Myrtales</taxon>
        <taxon>Myrtaceae</taxon>
        <taxon>Myrtoideae</taxon>
        <taxon>Eucalypteae</taxon>
        <taxon>Eucalyptus</taxon>
    </lineage>
</organism>
<keyword evidence="3" id="KW-1185">Reference proteome</keyword>
<gene>
    <name evidence="2" type="ORF">ACJRO7_026552</name>
</gene>
<evidence type="ECO:0000313" key="3">
    <source>
        <dbReference type="Proteomes" id="UP001634007"/>
    </source>
</evidence>
<sequence length="118" mass="12865">MMMGSVNGSSQALALSHVTRITHLRLGPVLNNRARRLPRRLAGATPMWHSMNLPSPPIGLLPNEQTTFQAKGSRMVNIQLPNVKAVVALSPDVQPRDGMDGPEDIMSDSEESVEDLLE</sequence>
<comment type="caution">
    <text evidence="2">The sequence shown here is derived from an EMBL/GenBank/DDBJ whole genome shotgun (WGS) entry which is preliminary data.</text>
</comment>
<reference evidence="2 3" key="1">
    <citation type="submission" date="2024-11" db="EMBL/GenBank/DDBJ databases">
        <title>Chromosome-level genome assembly of Eucalyptus globulus Labill. provides insights into its genome evolution.</title>
        <authorList>
            <person name="Li X."/>
        </authorList>
    </citation>
    <scope>NUCLEOTIDE SEQUENCE [LARGE SCALE GENOMIC DNA]</scope>
    <source>
        <strain evidence="2">CL2024</strain>
        <tissue evidence="2">Fresh tender leaves</tissue>
    </source>
</reference>
<protein>
    <submittedName>
        <fullName evidence="2">Uncharacterized protein</fullName>
    </submittedName>
</protein>
<dbReference type="AlphaFoldDB" id="A0ABD3JN65"/>
<name>A0ABD3JN65_EUCGL</name>
<proteinExistence type="predicted"/>
<accession>A0ABD3JN65</accession>
<dbReference type="Proteomes" id="UP001634007">
    <property type="component" value="Unassembled WGS sequence"/>
</dbReference>